<dbReference type="InterPro" id="IPR001107">
    <property type="entry name" value="Band_7"/>
</dbReference>
<proteinExistence type="inferred from homology"/>
<dbReference type="SUPFAM" id="SSF117892">
    <property type="entry name" value="Band 7/SPFH domain"/>
    <property type="match status" value="1"/>
</dbReference>
<comment type="similarity">
    <text evidence="2">Belongs to the band 7/mec-2 family.</text>
</comment>
<evidence type="ECO:0000256" key="5">
    <source>
        <dbReference type="ARBA" id="ARBA00022968"/>
    </source>
</evidence>
<keyword evidence="4" id="KW-0256">Endoplasmic reticulum</keyword>
<keyword evidence="6 10" id="KW-1133">Transmembrane helix</keyword>
<feature type="transmembrane region" description="Helical" evidence="10">
    <location>
        <begin position="6"/>
        <end position="25"/>
    </location>
</feature>
<accession>A0A0V0QBU8</accession>
<name>A0A0V0QBU8_PSEPJ</name>
<dbReference type="PANTHER" id="PTHR15351">
    <property type="entry name" value="ERLIN (ER LIPID RAFT ASSOCIATED PROTEIN) HOMOLOG"/>
    <property type="match status" value="1"/>
</dbReference>
<comment type="subcellular location">
    <subcellularLocation>
        <location evidence="1">Endoplasmic reticulum membrane</location>
        <topology evidence="1">Single-pass type II membrane protein</topology>
    </subcellularLocation>
</comment>
<dbReference type="OMA" id="YNMVRNF"/>
<evidence type="ECO:0000256" key="6">
    <source>
        <dbReference type="ARBA" id="ARBA00022989"/>
    </source>
</evidence>
<organism evidence="12 13">
    <name type="scientific">Pseudocohnilembus persalinus</name>
    <name type="common">Ciliate</name>
    <dbReference type="NCBI Taxonomy" id="266149"/>
    <lineage>
        <taxon>Eukaryota</taxon>
        <taxon>Sar</taxon>
        <taxon>Alveolata</taxon>
        <taxon>Ciliophora</taxon>
        <taxon>Intramacronucleata</taxon>
        <taxon>Oligohymenophorea</taxon>
        <taxon>Scuticociliatia</taxon>
        <taxon>Philasterida</taxon>
        <taxon>Pseudocohnilembidae</taxon>
        <taxon>Pseudocohnilembus</taxon>
    </lineage>
</organism>
<keyword evidence="13" id="KW-1185">Reference proteome</keyword>
<dbReference type="AlphaFoldDB" id="A0A0V0QBU8"/>
<evidence type="ECO:0000313" key="12">
    <source>
        <dbReference type="EMBL" id="KRW99626.1"/>
    </source>
</evidence>
<sequence length="283" mass="33072">MRIEVVIVQAIVVLIFILLNGTIQINEGNVGVMYRFGKLQENLLKPGFHLVIPFINDIQQVQVSIQTDQIKDIPCGTSGGVLINIELIEVVNKLNEPYVFQTVKEYGIDYDQIWIHDKVHHEINQFCSKNSLEDIYINKFEVLDEELSKILSEQLQKWVPGLEYFIKEQRKVKIQEAETQQKQQIIQANSKLEVKKLEMERLVQQKQNEQKLKQMQDEMYLNTQKQIADSKYFSEQKELELMEKKISKEYLERIVLDSLTSNLKLFIGDQIPSYIGNVQPSQN</sequence>
<evidence type="ECO:0000256" key="8">
    <source>
        <dbReference type="ARBA" id="ARBA00023180"/>
    </source>
</evidence>
<evidence type="ECO:0000256" key="9">
    <source>
        <dbReference type="SAM" id="Coils"/>
    </source>
</evidence>
<comment type="caution">
    <text evidence="12">The sequence shown here is derived from an EMBL/GenBank/DDBJ whole genome shotgun (WGS) entry which is preliminary data.</text>
</comment>
<evidence type="ECO:0000256" key="2">
    <source>
        <dbReference type="ARBA" id="ARBA00008164"/>
    </source>
</evidence>
<evidence type="ECO:0000256" key="3">
    <source>
        <dbReference type="ARBA" id="ARBA00022692"/>
    </source>
</evidence>
<keyword evidence="8" id="KW-0325">Glycoprotein</keyword>
<feature type="coiled-coil region" evidence="9">
    <location>
        <begin position="185"/>
        <end position="212"/>
    </location>
</feature>
<dbReference type="InterPro" id="IPR036013">
    <property type="entry name" value="Band_7/SPFH_dom_sf"/>
</dbReference>
<dbReference type="EMBL" id="LDAU01000205">
    <property type="protein sequence ID" value="KRW99626.1"/>
    <property type="molecule type" value="Genomic_DNA"/>
</dbReference>
<keyword evidence="5" id="KW-0735">Signal-anchor</keyword>
<dbReference type="Pfam" id="PF01145">
    <property type="entry name" value="Band_7"/>
    <property type="match status" value="1"/>
</dbReference>
<keyword evidence="9" id="KW-0175">Coiled coil</keyword>
<dbReference type="Proteomes" id="UP000054937">
    <property type="component" value="Unassembled WGS sequence"/>
</dbReference>
<evidence type="ECO:0000256" key="4">
    <source>
        <dbReference type="ARBA" id="ARBA00022824"/>
    </source>
</evidence>
<dbReference type="SMART" id="SM00244">
    <property type="entry name" value="PHB"/>
    <property type="match status" value="1"/>
</dbReference>
<gene>
    <name evidence="12" type="ORF">PPERSA_03427</name>
</gene>
<dbReference type="OrthoDB" id="77368at2759"/>
<evidence type="ECO:0000313" key="13">
    <source>
        <dbReference type="Proteomes" id="UP000054937"/>
    </source>
</evidence>
<dbReference type="GO" id="GO:0005789">
    <property type="term" value="C:endoplasmic reticulum membrane"/>
    <property type="evidence" value="ECO:0007669"/>
    <property type="project" value="UniProtKB-SubCell"/>
</dbReference>
<feature type="domain" description="Band 7" evidence="11">
    <location>
        <begin position="20"/>
        <end position="186"/>
    </location>
</feature>
<dbReference type="InterPro" id="IPR033294">
    <property type="entry name" value="Erlin1/2"/>
</dbReference>
<dbReference type="InParanoid" id="A0A0V0QBU8"/>
<dbReference type="GO" id="GO:0015485">
    <property type="term" value="F:cholesterol binding"/>
    <property type="evidence" value="ECO:0007669"/>
    <property type="project" value="TreeGrafter"/>
</dbReference>
<keyword evidence="7 10" id="KW-0472">Membrane</keyword>
<keyword evidence="3 10" id="KW-0812">Transmembrane</keyword>
<reference evidence="12 13" key="1">
    <citation type="journal article" date="2015" name="Sci. Rep.">
        <title>Genome of the facultative scuticociliatosis pathogen Pseudocohnilembus persalinus provides insight into its virulence through horizontal gene transfer.</title>
        <authorList>
            <person name="Xiong J."/>
            <person name="Wang G."/>
            <person name="Cheng J."/>
            <person name="Tian M."/>
            <person name="Pan X."/>
            <person name="Warren A."/>
            <person name="Jiang C."/>
            <person name="Yuan D."/>
            <person name="Miao W."/>
        </authorList>
    </citation>
    <scope>NUCLEOTIDE SEQUENCE [LARGE SCALE GENOMIC DNA]</scope>
    <source>
        <strain evidence="12">36N120E</strain>
    </source>
</reference>
<protein>
    <recommendedName>
        <fullName evidence="11">Band 7 domain-containing protein</fullName>
    </recommendedName>
</protein>
<evidence type="ECO:0000259" key="11">
    <source>
        <dbReference type="SMART" id="SM00244"/>
    </source>
</evidence>
<dbReference type="GO" id="GO:0031625">
    <property type="term" value="F:ubiquitin protein ligase binding"/>
    <property type="evidence" value="ECO:0007669"/>
    <property type="project" value="InterPro"/>
</dbReference>
<evidence type="ECO:0000256" key="1">
    <source>
        <dbReference type="ARBA" id="ARBA00004648"/>
    </source>
</evidence>
<evidence type="ECO:0000256" key="10">
    <source>
        <dbReference type="SAM" id="Phobius"/>
    </source>
</evidence>
<evidence type="ECO:0000256" key="7">
    <source>
        <dbReference type="ARBA" id="ARBA00023136"/>
    </source>
</evidence>
<dbReference type="PANTHER" id="PTHR15351:SF3">
    <property type="entry name" value="ERLIN"/>
    <property type="match status" value="1"/>
</dbReference>
<dbReference type="GO" id="GO:0032933">
    <property type="term" value="P:SREBP signaling pathway"/>
    <property type="evidence" value="ECO:0007669"/>
    <property type="project" value="TreeGrafter"/>
</dbReference>